<dbReference type="Proteomes" id="UP000044602">
    <property type="component" value="Unassembled WGS sequence"/>
</dbReference>
<proteinExistence type="predicted"/>
<dbReference type="InterPro" id="IPR010730">
    <property type="entry name" value="HET"/>
</dbReference>
<dbReference type="PANTHER" id="PTHR39596:SF2">
    <property type="entry name" value="HET DOMAIN PROTEIN (AFU_ORTHOLOGUE AFUA_1G17550)-RELATED"/>
    <property type="match status" value="1"/>
</dbReference>
<dbReference type="PANTHER" id="PTHR39596">
    <property type="match status" value="1"/>
</dbReference>
<gene>
    <name evidence="2" type="ORF">BN1708_000232</name>
</gene>
<evidence type="ECO:0000313" key="3">
    <source>
        <dbReference type="Proteomes" id="UP000044602"/>
    </source>
</evidence>
<accession>A0A0G4KCG7</accession>
<keyword evidence="3" id="KW-1185">Reference proteome</keyword>
<dbReference type="EMBL" id="CVQH01000001">
    <property type="protein sequence ID" value="CRJ80390.1"/>
    <property type="molecule type" value="Genomic_DNA"/>
</dbReference>
<evidence type="ECO:0000313" key="2">
    <source>
        <dbReference type="EMBL" id="CRJ80390.1"/>
    </source>
</evidence>
<dbReference type="AlphaFoldDB" id="A0A0G4KCG7"/>
<protein>
    <recommendedName>
        <fullName evidence="1">Heterokaryon incompatibility domain-containing protein</fullName>
    </recommendedName>
</protein>
<organism evidence="2 3">
    <name type="scientific">Verticillium longisporum</name>
    <name type="common">Verticillium dahliae var. longisporum</name>
    <dbReference type="NCBI Taxonomy" id="100787"/>
    <lineage>
        <taxon>Eukaryota</taxon>
        <taxon>Fungi</taxon>
        <taxon>Dikarya</taxon>
        <taxon>Ascomycota</taxon>
        <taxon>Pezizomycotina</taxon>
        <taxon>Sordariomycetes</taxon>
        <taxon>Hypocreomycetidae</taxon>
        <taxon>Glomerellales</taxon>
        <taxon>Plectosphaerellaceae</taxon>
        <taxon>Verticillium</taxon>
    </lineage>
</organism>
<sequence length="887" mass="100290">MRGYDKYDKDVIATPRPKNLRLKHRTATKPTIIERWPVFQEQDRPPLSIRLTVRKSSIAVTMDHLPNFKYKSEPYPRVPLLSSQPYDGLDFDGYQTRRGFLLTPLYNRDFSQKPREETADFLQTWLFYGAIHELLTVDEPPDLGLFIEMDDYGFRASTRHIERLISAWAVKIEALAKKSVEECRAQLTRVGVALNTINKIYHNLLIVPDSPLPWEVTLSFGVLGCTMDHALKDIFNLGRGRTWGLDSLAATRMAAAGWCPRDVAVAQEFLSELPMFCASFMERRTVPFDHWNCSSATCLLNNIDEKTYVTQHRTQGCRCHMVGVDQSEVHRIIEKGGIPVIWITSSGVDAYGSPMLDVKLKNGGLVMNSYIAISHVWSDGLGNPHANTLPLCQLQSLYDRLVDMSWNETLHALNTTGQDIEYNGQTEKKIIEGLGKAFKFMAPGLKRVVDPIREYRKKPLAIWLDTFCVPLGGQNRKLAIANMAKIYSTAHMTIVLDSELQALEAKGCLDEELAIHIGLSGWQRRAWTFQEGALSTQWLRFLFRDGPAQLPLWKKENPDQSIALGYTMPGFVDGIERMQGKGLNLITKRLDGTPHYSRPDVPKSRLEEMERNKFTFALQSYTLEETKKFFIGMKLMWSGTHIHSHPDVLAARIIGIWETMRLRATSKESDKFICFAIMCALSGSQRQHLPALFSEDEHVRMRSWVQLQSIVPSGLLFIPGQRYDEPGFRWIPKGVYREPLIDDEYAERESEAEGGALLFSKPGWIVDEAPVRCLQDGMFVVSDSATSLRYTVEQVDAPSKSSSFALLQGEAMAVILMCRVGERPPEEGDNIKEMGALLRSVSQTPSRIRGDFVCRVRVGLCIESEGQSGTVPVPGRTIYGSQKWILG</sequence>
<name>A0A0G4KCG7_VERLO</name>
<feature type="domain" description="Heterokaryon incompatibility" evidence="1">
    <location>
        <begin position="370"/>
        <end position="499"/>
    </location>
</feature>
<evidence type="ECO:0000259" key="1">
    <source>
        <dbReference type="Pfam" id="PF06985"/>
    </source>
</evidence>
<reference evidence="2 3" key="1">
    <citation type="submission" date="2015-05" db="EMBL/GenBank/DDBJ databases">
        <authorList>
            <person name="Wang D.B."/>
            <person name="Wang M."/>
        </authorList>
    </citation>
    <scope>NUCLEOTIDE SEQUENCE [LARGE SCALE GENOMIC DNA]</scope>
    <source>
        <strain evidence="2">VL1</strain>
    </source>
</reference>
<dbReference type="STRING" id="100787.A0A0G4KCG7"/>
<dbReference type="Pfam" id="PF06985">
    <property type="entry name" value="HET"/>
    <property type="match status" value="1"/>
</dbReference>